<dbReference type="InterPro" id="IPR010285">
    <property type="entry name" value="DNA_helicase_pif1-like_DEAD"/>
</dbReference>
<dbReference type="PANTHER" id="PTHR47642">
    <property type="entry name" value="ATP-DEPENDENT DNA HELICASE"/>
    <property type="match status" value="1"/>
</dbReference>
<keyword evidence="1" id="KW-0233">DNA recombination</keyword>
<accession>A0A284R8K9</accession>
<dbReference type="InterPro" id="IPR051055">
    <property type="entry name" value="PIF1_helicase"/>
</dbReference>
<dbReference type="EMBL" id="FUEG01000005">
    <property type="protein sequence ID" value="SJL05066.1"/>
    <property type="molecule type" value="Genomic_DNA"/>
</dbReference>
<dbReference type="SUPFAM" id="SSF52540">
    <property type="entry name" value="P-loop containing nucleoside triphosphate hydrolases"/>
    <property type="match status" value="1"/>
</dbReference>
<keyword evidence="1" id="KW-0347">Helicase</keyword>
<evidence type="ECO:0000256" key="1">
    <source>
        <dbReference type="RuleBase" id="RU363044"/>
    </source>
</evidence>
<keyword evidence="1" id="KW-0547">Nucleotide-binding</keyword>
<organism evidence="3 4">
    <name type="scientific">Armillaria ostoyae</name>
    <name type="common">Armillaria root rot fungus</name>
    <dbReference type="NCBI Taxonomy" id="47428"/>
    <lineage>
        <taxon>Eukaryota</taxon>
        <taxon>Fungi</taxon>
        <taxon>Dikarya</taxon>
        <taxon>Basidiomycota</taxon>
        <taxon>Agaricomycotina</taxon>
        <taxon>Agaricomycetes</taxon>
        <taxon>Agaricomycetidae</taxon>
        <taxon>Agaricales</taxon>
        <taxon>Marasmiineae</taxon>
        <taxon>Physalacriaceae</taxon>
        <taxon>Armillaria</taxon>
    </lineage>
</organism>
<protein>
    <recommendedName>
        <fullName evidence="1">ATP-dependent DNA helicase</fullName>
        <ecNumber evidence="1">5.6.2.3</ecNumber>
    </recommendedName>
</protein>
<dbReference type="GO" id="GO:0006281">
    <property type="term" value="P:DNA repair"/>
    <property type="evidence" value="ECO:0007669"/>
    <property type="project" value="UniProtKB-KW"/>
</dbReference>
<comment type="similarity">
    <text evidence="1">Belongs to the helicase family.</text>
</comment>
<dbReference type="Gene3D" id="3.40.50.300">
    <property type="entry name" value="P-loop containing nucleotide triphosphate hydrolases"/>
    <property type="match status" value="1"/>
</dbReference>
<evidence type="ECO:0000313" key="4">
    <source>
        <dbReference type="Proteomes" id="UP000219338"/>
    </source>
</evidence>
<dbReference type="GO" id="GO:0043139">
    <property type="term" value="F:5'-3' DNA helicase activity"/>
    <property type="evidence" value="ECO:0007669"/>
    <property type="project" value="UniProtKB-EC"/>
</dbReference>
<dbReference type="GO" id="GO:0000723">
    <property type="term" value="P:telomere maintenance"/>
    <property type="evidence" value="ECO:0007669"/>
    <property type="project" value="InterPro"/>
</dbReference>
<feature type="domain" description="DNA helicase Pif1-like DEAD-box helicase" evidence="2">
    <location>
        <begin position="397"/>
        <end position="535"/>
    </location>
</feature>
<evidence type="ECO:0000259" key="2">
    <source>
        <dbReference type="Pfam" id="PF05970"/>
    </source>
</evidence>
<dbReference type="Pfam" id="PF05970">
    <property type="entry name" value="PIF1"/>
    <property type="match status" value="1"/>
</dbReference>
<dbReference type="GO" id="GO:0005524">
    <property type="term" value="F:ATP binding"/>
    <property type="evidence" value="ECO:0007669"/>
    <property type="project" value="UniProtKB-KW"/>
</dbReference>
<keyword evidence="1" id="KW-0234">DNA repair</keyword>
<dbReference type="InterPro" id="IPR027417">
    <property type="entry name" value="P-loop_NTPase"/>
</dbReference>
<dbReference type="EC" id="5.6.2.3" evidence="1"/>
<reference evidence="4" key="1">
    <citation type="journal article" date="2017" name="Nat. Ecol. Evol.">
        <title>Genome expansion and lineage-specific genetic innovations in the forest pathogenic fungi Armillaria.</title>
        <authorList>
            <person name="Sipos G."/>
            <person name="Prasanna A.N."/>
            <person name="Walter M.C."/>
            <person name="O'Connor E."/>
            <person name="Balint B."/>
            <person name="Krizsan K."/>
            <person name="Kiss B."/>
            <person name="Hess J."/>
            <person name="Varga T."/>
            <person name="Slot J."/>
            <person name="Riley R."/>
            <person name="Boka B."/>
            <person name="Rigling D."/>
            <person name="Barry K."/>
            <person name="Lee J."/>
            <person name="Mihaltcheva S."/>
            <person name="LaButti K."/>
            <person name="Lipzen A."/>
            <person name="Waldron R."/>
            <person name="Moloney N.M."/>
            <person name="Sperisen C."/>
            <person name="Kredics L."/>
            <person name="Vagvoelgyi C."/>
            <person name="Patrignani A."/>
            <person name="Fitzpatrick D."/>
            <person name="Nagy I."/>
            <person name="Doyle S."/>
            <person name="Anderson J.B."/>
            <person name="Grigoriev I.V."/>
            <person name="Gueldener U."/>
            <person name="Muensterkoetter M."/>
            <person name="Nagy L.G."/>
        </authorList>
    </citation>
    <scope>NUCLEOTIDE SEQUENCE [LARGE SCALE GENOMIC DNA]</scope>
    <source>
        <strain evidence="4">C18/9</strain>
    </source>
</reference>
<name>A0A284R8K9_ARMOS</name>
<dbReference type="GO" id="GO:0006310">
    <property type="term" value="P:DNA recombination"/>
    <property type="evidence" value="ECO:0007669"/>
    <property type="project" value="UniProtKB-KW"/>
</dbReference>
<keyword evidence="4" id="KW-1185">Reference proteome</keyword>
<dbReference type="OrthoDB" id="432234at2759"/>
<comment type="catalytic activity">
    <reaction evidence="1">
        <text>ATP + H2O = ADP + phosphate + H(+)</text>
        <dbReference type="Rhea" id="RHEA:13065"/>
        <dbReference type="ChEBI" id="CHEBI:15377"/>
        <dbReference type="ChEBI" id="CHEBI:15378"/>
        <dbReference type="ChEBI" id="CHEBI:30616"/>
        <dbReference type="ChEBI" id="CHEBI:43474"/>
        <dbReference type="ChEBI" id="CHEBI:456216"/>
        <dbReference type="EC" id="5.6.2.3"/>
    </reaction>
</comment>
<keyword evidence="1" id="KW-0378">Hydrolase</keyword>
<proteinExistence type="inferred from homology"/>
<comment type="cofactor">
    <cofactor evidence="1">
        <name>Mg(2+)</name>
        <dbReference type="ChEBI" id="CHEBI:18420"/>
    </cofactor>
</comment>
<dbReference type="Proteomes" id="UP000219338">
    <property type="component" value="Unassembled WGS sequence"/>
</dbReference>
<dbReference type="AlphaFoldDB" id="A0A284R8K9"/>
<dbReference type="GO" id="GO:0016887">
    <property type="term" value="F:ATP hydrolysis activity"/>
    <property type="evidence" value="ECO:0007669"/>
    <property type="project" value="RHEA"/>
</dbReference>
<keyword evidence="1" id="KW-0227">DNA damage</keyword>
<evidence type="ECO:0000313" key="3">
    <source>
        <dbReference type="EMBL" id="SJL05066.1"/>
    </source>
</evidence>
<dbReference type="STRING" id="47428.A0A284R8K9"/>
<keyword evidence="1" id="KW-0067">ATP-binding</keyword>
<sequence>MTSYTGKKQGNSSNASAVLAKTIAFHKHTTTALDNNRVINKRLLQRCANTLGRLQEFSAQEAVGYVMGWGDRLVSHHYSPIYLNGIRMTLFRAFPNLRHQQLPHQNECHEAGENTSPSENASTVRLEFRGDILKPKDQIQEYMDRGLPMQCMNMFDFFVNTYDTKKHWTRSNRDNAMEHGDFQPTEDEEEGPQEVLTSGEFVNPYLRSIVENINYFHQCLEGAKRKPPAFTLVDEATVALQQRGDDDEAEFNETEWEVPEITMVDIERARLLRVDQNERLFAEKTLDYARRLGIFSYDVGSVPFLPIAPMACPTDMMTFQQWHEQLTELIVNDDSLSNRETDITLPSPFASTSSTSETQMKDRPLLSALNTKQRAAHSIVENHLMAQLHDRAPDQLLMMILGAGGTGKTVVINAIRETFKHHDCMTSLGLTATSGIAATLFGGSTIHSWAGVSMNSSADKPSRGVAAKRQAHMGTNHLLVIDEISMLEKSLLCKLSDSAIVTRSQMGLLNADRPFGGMNMILSGDFHQFPPVANAHAALYDPANTSDLGARGHALYRQFEMVILLKDQIRVTDDGWMDMLNRL</sequence>
<gene>
    <name evidence="3" type="ORF">ARMOST_08438</name>
</gene>